<evidence type="ECO:0000259" key="3">
    <source>
        <dbReference type="SMART" id="SM00791"/>
    </source>
</evidence>
<dbReference type="InterPro" id="IPR055267">
    <property type="entry name" value="Aerolysin-like_C"/>
</dbReference>
<dbReference type="Gene3D" id="2.170.15.10">
    <property type="entry name" value="Proaerolysin, chain A, domain 3"/>
    <property type="match status" value="1"/>
</dbReference>
<evidence type="ECO:0000256" key="2">
    <source>
        <dbReference type="ARBA" id="ARBA00023157"/>
    </source>
</evidence>
<dbReference type="InterPro" id="IPR036242">
    <property type="entry name" value="Agglutinin_dom_sf"/>
</dbReference>
<dbReference type="SMART" id="SM00791">
    <property type="entry name" value="Agglutinin"/>
    <property type="match status" value="1"/>
</dbReference>
<dbReference type="Proteomes" id="UP001412067">
    <property type="component" value="Unassembled WGS sequence"/>
</dbReference>
<dbReference type="Gene3D" id="2.80.10.50">
    <property type="match status" value="2"/>
</dbReference>
<organism evidence="4 5">
    <name type="scientific">Platanthera guangdongensis</name>
    <dbReference type="NCBI Taxonomy" id="2320717"/>
    <lineage>
        <taxon>Eukaryota</taxon>
        <taxon>Viridiplantae</taxon>
        <taxon>Streptophyta</taxon>
        <taxon>Embryophyta</taxon>
        <taxon>Tracheophyta</taxon>
        <taxon>Spermatophyta</taxon>
        <taxon>Magnoliopsida</taxon>
        <taxon>Liliopsida</taxon>
        <taxon>Asparagales</taxon>
        <taxon>Orchidaceae</taxon>
        <taxon>Orchidoideae</taxon>
        <taxon>Orchideae</taxon>
        <taxon>Orchidinae</taxon>
        <taxon>Platanthera</taxon>
    </lineage>
</organism>
<evidence type="ECO:0000256" key="1">
    <source>
        <dbReference type="ARBA" id="ARBA00009831"/>
    </source>
</evidence>
<accession>A0ABR2MLA0</accession>
<dbReference type="InterPro" id="IPR053237">
    <property type="entry name" value="Natterin_C"/>
</dbReference>
<feature type="domain" description="Agglutinin" evidence="3">
    <location>
        <begin position="157"/>
        <end position="292"/>
    </location>
</feature>
<keyword evidence="2" id="KW-1015">Disulfide bond</keyword>
<dbReference type="InterPro" id="IPR008998">
    <property type="entry name" value="Agglutinin"/>
</dbReference>
<dbReference type="Pfam" id="PF01117">
    <property type="entry name" value="Aerolysin"/>
    <property type="match status" value="1"/>
</dbReference>
<dbReference type="PANTHER" id="PTHR39244">
    <property type="entry name" value="NATTERIN-4"/>
    <property type="match status" value="1"/>
</dbReference>
<dbReference type="PANTHER" id="PTHR39244:SF5">
    <property type="entry name" value="NATTERIN-3-LIKE"/>
    <property type="match status" value="1"/>
</dbReference>
<comment type="similarity">
    <text evidence="1">Belongs to the aerolysin family.</text>
</comment>
<name>A0ABR2MLA0_9ASPA</name>
<protein>
    <recommendedName>
        <fullName evidence="3">Agglutinin domain-containing protein</fullName>
    </recommendedName>
</protein>
<sequence length="486" mass="54857">MSLPRFIALESAALEKFMYFVEDDVDLHGALIANGETILSPYAKFEVERARSGGNHVNIRSCYNNKYLTRGSRRNIVMICCEANEPQEDTYPKHHCTLFQPVFTTIQNRNFIRLIFAFDGRYANVTNRNQPPQNFLAFNSSAVNRGLFTVSDWELLYIIPKYVTFKGDNEEFLSARTIQRQSYLQFASEDIGDPTVGHEVFHLRDGSVRLKSNHFGRFWRRSPNWIWADSADTTDNNIDTVFWPIRVSNNVVALRNLGNNRFCSRLTAEGKTSCLNAAVSTISREARLEVHETVLSRDISNVQFRLLDARIYGENVLTMANGDATNRSTEPNTVILRLLYSETESRSFNSSVTLKVGVETKIRTGIPFIASGEITISTEFEGTVEWGSTSETTKELETTYTVTVPPMTAMRVRLLATQGKCDVPFSYTQRDTLTSGQITTTILNDGVYTGANCFNFTYDTDEQPISQFDDPLPLSSRGGLTPDLII</sequence>
<dbReference type="EMBL" id="JBBWWR010000007">
    <property type="protein sequence ID" value="KAK8963743.1"/>
    <property type="molecule type" value="Genomic_DNA"/>
</dbReference>
<reference evidence="4 5" key="1">
    <citation type="journal article" date="2022" name="Nat. Plants">
        <title>Genomes of leafy and leafless Platanthera orchids illuminate the evolution of mycoheterotrophy.</title>
        <authorList>
            <person name="Li M.H."/>
            <person name="Liu K.W."/>
            <person name="Li Z."/>
            <person name="Lu H.C."/>
            <person name="Ye Q.L."/>
            <person name="Zhang D."/>
            <person name="Wang J.Y."/>
            <person name="Li Y.F."/>
            <person name="Zhong Z.M."/>
            <person name="Liu X."/>
            <person name="Yu X."/>
            <person name="Liu D.K."/>
            <person name="Tu X.D."/>
            <person name="Liu B."/>
            <person name="Hao Y."/>
            <person name="Liao X.Y."/>
            <person name="Jiang Y.T."/>
            <person name="Sun W.H."/>
            <person name="Chen J."/>
            <person name="Chen Y.Q."/>
            <person name="Ai Y."/>
            <person name="Zhai J.W."/>
            <person name="Wu S.S."/>
            <person name="Zhou Z."/>
            <person name="Hsiao Y.Y."/>
            <person name="Wu W.L."/>
            <person name="Chen Y.Y."/>
            <person name="Lin Y.F."/>
            <person name="Hsu J.L."/>
            <person name="Li C.Y."/>
            <person name="Wang Z.W."/>
            <person name="Zhao X."/>
            <person name="Zhong W.Y."/>
            <person name="Ma X.K."/>
            <person name="Ma L."/>
            <person name="Huang J."/>
            <person name="Chen G.Z."/>
            <person name="Huang M.Z."/>
            <person name="Huang L."/>
            <person name="Peng D.H."/>
            <person name="Luo Y.B."/>
            <person name="Zou S.Q."/>
            <person name="Chen S.P."/>
            <person name="Lan S."/>
            <person name="Tsai W.C."/>
            <person name="Van de Peer Y."/>
            <person name="Liu Z.J."/>
        </authorList>
    </citation>
    <scope>NUCLEOTIDE SEQUENCE [LARGE SCALE GENOMIC DNA]</scope>
    <source>
        <strain evidence="4">Lor288</strain>
    </source>
</reference>
<proteinExistence type="inferred from homology"/>
<gene>
    <name evidence="4" type="ORF">KSP40_PGU010775</name>
</gene>
<dbReference type="CDD" id="cd00257">
    <property type="entry name" value="beta-trefoil_FSCN-like"/>
    <property type="match status" value="1"/>
</dbReference>
<dbReference type="SUPFAM" id="SSF50382">
    <property type="entry name" value="Agglutinin"/>
    <property type="match status" value="2"/>
</dbReference>
<comment type="caution">
    <text evidence="4">The sequence shown here is derived from an EMBL/GenBank/DDBJ whole genome shotgun (WGS) entry which is preliminary data.</text>
</comment>
<dbReference type="SUPFAM" id="SSF56973">
    <property type="entry name" value="Aerolisin/ETX pore-forming domain"/>
    <property type="match status" value="1"/>
</dbReference>
<evidence type="ECO:0000313" key="4">
    <source>
        <dbReference type="EMBL" id="KAK8963743.1"/>
    </source>
</evidence>
<dbReference type="Pfam" id="PF07468">
    <property type="entry name" value="Agglutinin"/>
    <property type="match status" value="2"/>
</dbReference>
<evidence type="ECO:0000313" key="5">
    <source>
        <dbReference type="Proteomes" id="UP001412067"/>
    </source>
</evidence>
<keyword evidence="5" id="KW-1185">Reference proteome</keyword>
<dbReference type="CDD" id="cd20216">
    <property type="entry name" value="PFM_HFR-2-like"/>
    <property type="match status" value="1"/>
</dbReference>